<dbReference type="InterPro" id="IPR053265">
    <property type="entry name" value="Serpin"/>
</dbReference>
<feature type="compositionally biased region" description="Gly residues" evidence="1">
    <location>
        <begin position="86"/>
        <end position="97"/>
    </location>
</feature>
<reference evidence="4 5" key="1">
    <citation type="submission" date="2017-07" db="EMBL/GenBank/DDBJ databases">
        <title>Phylogenetic study on the rhizospheric bacterium Ochrobactrum sp. A44.</title>
        <authorList>
            <person name="Krzyzanowska D.M."/>
            <person name="Ossowicki A."/>
            <person name="Rajewska M."/>
            <person name="Maciag T."/>
            <person name="Kaczynski Z."/>
            <person name="Czerwicka M."/>
            <person name="Jafra S."/>
        </authorList>
    </citation>
    <scope>NUCLEOTIDE SEQUENCE [LARGE SCALE GENOMIC DNA]</scope>
    <source>
        <strain evidence="4 5">A44</strain>
    </source>
</reference>
<dbReference type="AlphaFoldDB" id="A0A248UJA0"/>
<dbReference type="EMBL" id="CP022604">
    <property type="protein sequence ID" value="ASV86927.1"/>
    <property type="molecule type" value="Genomic_DNA"/>
</dbReference>
<dbReference type="Pfam" id="PF07648">
    <property type="entry name" value="Kazal_2"/>
    <property type="match status" value="1"/>
</dbReference>
<feature type="signal peptide" evidence="2">
    <location>
        <begin position="1"/>
        <end position="23"/>
    </location>
</feature>
<dbReference type="PANTHER" id="PTHR21131:SF0">
    <property type="entry name" value="GEO10195P1-RELATED"/>
    <property type="match status" value="1"/>
</dbReference>
<gene>
    <name evidence="4" type="ORF">CES85_1740</name>
</gene>
<feature type="region of interest" description="Disordered" evidence="1">
    <location>
        <begin position="76"/>
        <end position="116"/>
    </location>
</feature>
<dbReference type="InterPro" id="IPR036058">
    <property type="entry name" value="Kazal_dom_sf"/>
</dbReference>
<dbReference type="InterPro" id="IPR002350">
    <property type="entry name" value="Kazal_dom"/>
</dbReference>
<dbReference type="Pfam" id="PF00050">
    <property type="entry name" value="Kazal_1"/>
    <property type="match status" value="1"/>
</dbReference>
<feature type="domain" description="Kazal-like" evidence="3">
    <location>
        <begin position="116"/>
        <end position="155"/>
    </location>
</feature>
<dbReference type="PROSITE" id="PS51465">
    <property type="entry name" value="KAZAL_2"/>
    <property type="match status" value="1"/>
</dbReference>
<evidence type="ECO:0000256" key="1">
    <source>
        <dbReference type="SAM" id="MobiDB-lite"/>
    </source>
</evidence>
<evidence type="ECO:0000313" key="5">
    <source>
        <dbReference type="Proteomes" id="UP000215256"/>
    </source>
</evidence>
<dbReference type="OrthoDB" id="9800302at2"/>
<dbReference type="RefSeq" id="WP_095447084.1">
    <property type="nucleotide sequence ID" value="NZ_CP022604.1"/>
</dbReference>
<feature type="chain" id="PRO_5012151136" evidence="2">
    <location>
        <begin position="24"/>
        <end position="155"/>
    </location>
</feature>
<evidence type="ECO:0000256" key="2">
    <source>
        <dbReference type="SAM" id="SignalP"/>
    </source>
</evidence>
<dbReference type="Gene3D" id="3.30.60.30">
    <property type="match status" value="2"/>
</dbReference>
<dbReference type="PANTHER" id="PTHR21131">
    <property type="entry name" value="SERINE-TYPE ENDOPEPTIDASE INHIBITOR"/>
    <property type="match status" value="1"/>
</dbReference>
<keyword evidence="2" id="KW-0732">Signal</keyword>
<evidence type="ECO:0000259" key="3">
    <source>
        <dbReference type="PROSITE" id="PS51465"/>
    </source>
</evidence>
<evidence type="ECO:0000313" key="4">
    <source>
        <dbReference type="EMBL" id="ASV86927.1"/>
    </source>
</evidence>
<accession>A0A248UJA0</accession>
<dbReference type="PROSITE" id="PS51257">
    <property type="entry name" value="PROKAR_LIPOPROTEIN"/>
    <property type="match status" value="1"/>
</dbReference>
<name>A0A248UJA0_9HYPH</name>
<organism evidence="4 5">
    <name type="scientific">Ochrobactrum quorumnocens</name>
    <dbReference type="NCBI Taxonomy" id="271865"/>
    <lineage>
        <taxon>Bacteria</taxon>
        <taxon>Pseudomonadati</taxon>
        <taxon>Pseudomonadota</taxon>
        <taxon>Alphaproteobacteria</taxon>
        <taxon>Hyphomicrobiales</taxon>
        <taxon>Brucellaceae</taxon>
        <taxon>Brucella/Ochrobactrum group</taxon>
        <taxon>Ochrobactrum</taxon>
    </lineage>
</organism>
<dbReference type="KEGG" id="och:CES85_1740"/>
<dbReference type="CDD" id="cd00104">
    <property type="entry name" value="KAZAL_FS"/>
    <property type="match status" value="2"/>
</dbReference>
<dbReference type="SUPFAM" id="SSF100895">
    <property type="entry name" value="Kazal-type serine protease inhibitors"/>
    <property type="match status" value="2"/>
</dbReference>
<protein>
    <submittedName>
        <fullName evidence="4">Kazal-type serine protease inhibitor domain protein</fullName>
    </submittedName>
</protein>
<sequence>MLFNKVSRLGLLAGAMFLAGCVAEGGPDYRPPVRPGPSQPQMCPMIYAPVCGERGHSRKTFGNACQARADGYRIVGNGQCSSRPGQGSGPGAGWGGERPGRPPHQGNRPGRPSAGACTREYMPVCARRGNDRQTFSNRCEAERAGYRITGGGQCR</sequence>
<dbReference type="Proteomes" id="UP000215256">
    <property type="component" value="Chromosome 1"/>
</dbReference>
<proteinExistence type="predicted"/>